<dbReference type="AlphaFoldDB" id="A0A651PF11"/>
<evidence type="ECO:0000313" key="3">
    <source>
        <dbReference type="Proteomes" id="UP000460272"/>
    </source>
</evidence>
<dbReference type="EMBL" id="RPFW01000061">
    <property type="protein sequence ID" value="TVY97932.1"/>
    <property type="molecule type" value="Genomic_DNA"/>
</dbReference>
<evidence type="ECO:0000313" key="2">
    <source>
        <dbReference type="EMBL" id="TVY97932.1"/>
    </source>
</evidence>
<feature type="transmembrane region" description="Helical" evidence="1">
    <location>
        <begin position="7"/>
        <end position="23"/>
    </location>
</feature>
<feature type="transmembrane region" description="Helical" evidence="1">
    <location>
        <begin position="29"/>
        <end position="49"/>
    </location>
</feature>
<sequence length="52" mass="6001">MDTKKIRWFTVAFIAFNMVWGMGNVVNNFAQQGITVVTSWLLILALYFIPYA</sequence>
<feature type="non-terminal residue" evidence="2">
    <location>
        <position position="52"/>
    </location>
</feature>
<name>A0A651PF11_9ACTN</name>
<keyword evidence="1" id="KW-0472">Membrane</keyword>
<evidence type="ECO:0000256" key="1">
    <source>
        <dbReference type="SAM" id="Phobius"/>
    </source>
</evidence>
<proteinExistence type="predicted"/>
<dbReference type="Proteomes" id="UP000460272">
    <property type="component" value="Unassembled WGS sequence"/>
</dbReference>
<gene>
    <name evidence="2" type="ORF">EAS64_42950</name>
</gene>
<keyword evidence="1" id="KW-1133">Transmembrane helix</keyword>
<comment type="caution">
    <text evidence="2">The sequence shown here is derived from an EMBL/GenBank/DDBJ whole genome shotgun (WGS) entry which is preliminary data.</text>
</comment>
<protein>
    <submittedName>
        <fullName evidence="2">Amino acid permease</fullName>
    </submittedName>
</protein>
<keyword evidence="1" id="KW-0812">Transmembrane</keyword>
<reference evidence="2 3" key="1">
    <citation type="submission" date="2018-11" db="EMBL/GenBank/DDBJ databases">
        <title>Trebonia kvetii gen.nov., sp.nov., a novel acidophilic actinobacterium, and proposal of the new actinobacterial family Treboniaceae fam. nov.</title>
        <authorList>
            <person name="Rapoport D."/>
            <person name="Sagova-Mareckova M."/>
            <person name="Sedlacek I."/>
            <person name="Provaznik J."/>
            <person name="Kralova S."/>
            <person name="Pavlinic D."/>
            <person name="Benes V."/>
            <person name="Kopecky J."/>
        </authorList>
    </citation>
    <scope>NUCLEOTIDE SEQUENCE [LARGE SCALE GENOMIC DNA]</scope>
    <source>
        <strain evidence="2 3">15Tr583</strain>
    </source>
</reference>
<organism evidence="2 3">
    <name type="scientific">Trebonia kvetii</name>
    <dbReference type="NCBI Taxonomy" id="2480626"/>
    <lineage>
        <taxon>Bacteria</taxon>
        <taxon>Bacillati</taxon>
        <taxon>Actinomycetota</taxon>
        <taxon>Actinomycetes</taxon>
        <taxon>Streptosporangiales</taxon>
        <taxon>Treboniaceae</taxon>
        <taxon>Trebonia</taxon>
    </lineage>
</organism>
<keyword evidence="3" id="KW-1185">Reference proteome</keyword>
<accession>A0A651PF11</accession>